<feature type="region of interest" description="Disordered" evidence="1">
    <location>
        <begin position="60"/>
        <end position="92"/>
    </location>
</feature>
<protein>
    <submittedName>
        <fullName evidence="2">Uncharacterized protein</fullName>
    </submittedName>
</protein>
<feature type="region of interest" description="Disordered" evidence="1">
    <location>
        <begin position="1"/>
        <end position="20"/>
    </location>
</feature>
<evidence type="ECO:0000313" key="3">
    <source>
        <dbReference type="Proteomes" id="UP000824120"/>
    </source>
</evidence>
<evidence type="ECO:0000256" key="1">
    <source>
        <dbReference type="SAM" id="MobiDB-lite"/>
    </source>
</evidence>
<comment type="caution">
    <text evidence="2">The sequence shown here is derived from an EMBL/GenBank/DDBJ whole genome shotgun (WGS) entry which is preliminary data.</text>
</comment>
<dbReference type="EMBL" id="JACXVP010000079">
    <property type="protein sequence ID" value="KAG5568614.1"/>
    <property type="molecule type" value="Genomic_DNA"/>
</dbReference>
<proteinExistence type="predicted"/>
<sequence length="92" mass="10075">MNFGEQGVEGDDDATGGNCSLDEEVHLTNISTNLAQQHSQNKIQTSFINSTANPQIELEELSSRVEEQQQEMFSQDQAGPNGQKQDHNAVGK</sequence>
<organism evidence="2 3">
    <name type="scientific">Solanum commersonii</name>
    <name type="common">Commerson's wild potato</name>
    <name type="synonym">Commerson's nightshade</name>
    <dbReference type="NCBI Taxonomy" id="4109"/>
    <lineage>
        <taxon>Eukaryota</taxon>
        <taxon>Viridiplantae</taxon>
        <taxon>Streptophyta</taxon>
        <taxon>Embryophyta</taxon>
        <taxon>Tracheophyta</taxon>
        <taxon>Spermatophyta</taxon>
        <taxon>Magnoliopsida</taxon>
        <taxon>eudicotyledons</taxon>
        <taxon>Gunneridae</taxon>
        <taxon>Pentapetalae</taxon>
        <taxon>asterids</taxon>
        <taxon>lamiids</taxon>
        <taxon>Solanales</taxon>
        <taxon>Solanaceae</taxon>
        <taxon>Solanoideae</taxon>
        <taxon>Solaneae</taxon>
        <taxon>Solanum</taxon>
    </lineage>
</organism>
<dbReference type="Proteomes" id="UP000824120">
    <property type="component" value="Unassembled WGS sequence"/>
</dbReference>
<gene>
    <name evidence="2" type="ORF">H5410_064365</name>
</gene>
<keyword evidence="3" id="KW-1185">Reference proteome</keyword>
<dbReference type="AlphaFoldDB" id="A0A9J5W0A3"/>
<name>A0A9J5W0A3_SOLCO</name>
<feature type="compositionally biased region" description="Polar residues" evidence="1">
    <location>
        <begin position="70"/>
        <end position="83"/>
    </location>
</feature>
<reference evidence="2" key="1">
    <citation type="submission" date="2020-09" db="EMBL/GenBank/DDBJ databases">
        <title>De no assembly of potato wild relative species, Solanum commersonii.</title>
        <authorList>
            <person name="Cho K."/>
        </authorList>
    </citation>
    <scope>NUCLEOTIDE SEQUENCE</scope>
    <source>
        <strain evidence="2">LZ3.2</strain>
        <tissue evidence="2">Leaf</tissue>
    </source>
</reference>
<accession>A0A9J5W0A3</accession>
<evidence type="ECO:0000313" key="2">
    <source>
        <dbReference type="EMBL" id="KAG5568614.1"/>
    </source>
</evidence>